<organism evidence="4 5">
    <name type="scientific">Allorhizobium ampelinum (strain ATCC BAA-846 / DSM 112012 / S4)</name>
    <name type="common">Agrobacterium vitis (strain S4)</name>
    <dbReference type="NCBI Taxonomy" id="311402"/>
    <lineage>
        <taxon>Bacteria</taxon>
        <taxon>Pseudomonadati</taxon>
        <taxon>Pseudomonadota</taxon>
        <taxon>Alphaproteobacteria</taxon>
        <taxon>Hyphomicrobiales</taxon>
        <taxon>Rhizobiaceae</taxon>
        <taxon>Rhizobium/Agrobacterium group</taxon>
        <taxon>Allorhizobium</taxon>
        <taxon>Allorhizobium ampelinum</taxon>
    </lineage>
</organism>
<dbReference type="EMBL" id="CP000633">
    <property type="protein sequence ID" value="ACM37643.1"/>
    <property type="molecule type" value="Genomic_DNA"/>
</dbReference>
<evidence type="ECO:0000259" key="3">
    <source>
        <dbReference type="Pfam" id="PF02581"/>
    </source>
</evidence>
<keyword evidence="2" id="KW-0784">Thiamine biosynthesis</keyword>
<sequence length="227" mass="23909">MKKTEIAMSKSPKFQSRCRLVLITPQIADVQMLATTVGNALKGGDVASVIIPQYDFDDDTFQAQAEAVVPLVQAAGAAAIIADNSRVAGRAKADGLHISGDVEALAEAVEKFTPKMIVGSGAARDRHHALEAGDADPDYMFFGKLDGDIKPEAHSKNLALGEWWSSMVEIPCIVMGGADPQSALAVAETGAEFAALSRAVFDDPEAAATVVAQVNALLDEKAPRFED</sequence>
<dbReference type="SUPFAM" id="SSF51391">
    <property type="entry name" value="Thiamin phosphate synthase"/>
    <property type="match status" value="1"/>
</dbReference>
<dbReference type="InterPro" id="IPR036206">
    <property type="entry name" value="ThiamineP_synth_sf"/>
</dbReference>
<accession>B9JS15</accession>
<dbReference type="InterPro" id="IPR022998">
    <property type="entry name" value="ThiamineP_synth_TenI"/>
</dbReference>
<dbReference type="AlphaFoldDB" id="B9JS15"/>
<evidence type="ECO:0000256" key="1">
    <source>
        <dbReference type="ARBA" id="ARBA00004948"/>
    </source>
</evidence>
<reference evidence="4 5" key="1">
    <citation type="journal article" date="2009" name="J. Bacteriol.">
        <title>Genome sequences of three Agrobacterium biovars help elucidate the evolution of multichromosome genomes in bacteria.</title>
        <authorList>
            <person name="Slater S.C."/>
            <person name="Goldman B.S."/>
            <person name="Goodner B."/>
            <person name="Setubal J.C."/>
            <person name="Farrand S.K."/>
            <person name="Nester E.W."/>
            <person name="Burr T.J."/>
            <person name="Banta L."/>
            <person name="Dickerman A.W."/>
            <person name="Paulsen I."/>
            <person name="Otten L."/>
            <person name="Suen G."/>
            <person name="Welch R."/>
            <person name="Almeida N.F."/>
            <person name="Arnold F."/>
            <person name="Burton O.T."/>
            <person name="Du Z."/>
            <person name="Ewing A."/>
            <person name="Godsy E."/>
            <person name="Heisel S."/>
            <person name="Houmiel K.L."/>
            <person name="Jhaveri J."/>
            <person name="Lu J."/>
            <person name="Miller N.M."/>
            <person name="Norton S."/>
            <person name="Chen Q."/>
            <person name="Phoolcharoen W."/>
            <person name="Ohlin V."/>
            <person name="Ondrusek D."/>
            <person name="Pride N."/>
            <person name="Stricklin S.L."/>
            <person name="Sun J."/>
            <person name="Wheeler C."/>
            <person name="Wilson L."/>
            <person name="Zhu H."/>
            <person name="Wood D.W."/>
        </authorList>
    </citation>
    <scope>NUCLEOTIDE SEQUENCE [LARGE SCALE GENOMIC DNA]</scope>
    <source>
        <strain evidence="5">S4 / ATCC BAA-846</strain>
    </source>
</reference>
<dbReference type="Gene3D" id="3.20.20.70">
    <property type="entry name" value="Aldolase class I"/>
    <property type="match status" value="1"/>
</dbReference>
<comment type="pathway">
    <text evidence="1">Cofactor biosynthesis; thiamine diphosphate biosynthesis.</text>
</comment>
<dbReference type="Proteomes" id="UP000001596">
    <property type="component" value="Chromosome 1"/>
</dbReference>
<evidence type="ECO:0000256" key="2">
    <source>
        <dbReference type="ARBA" id="ARBA00022977"/>
    </source>
</evidence>
<protein>
    <submittedName>
        <fullName evidence="4">Thiamine-phosphate pyrophosphorylase</fullName>
    </submittedName>
</protein>
<dbReference type="KEGG" id="avi:Avi_3675"/>
<gene>
    <name evidence="4" type="primary">thiE</name>
    <name evidence="4" type="ordered locus">Avi_3675</name>
</gene>
<dbReference type="InterPro" id="IPR013785">
    <property type="entry name" value="Aldolase_TIM"/>
</dbReference>
<dbReference type="PANTHER" id="PTHR20857:SF15">
    <property type="entry name" value="THIAMINE-PHOSPHATE SYNTHASE"/>
    <property type="match status" value="1"/>
</dbReference>
<feature type="domain" description="Thiamine phosphate synthase/TenI" evidence="3">
    <location>
        <begin position="20"/>
        <end position="200"/>
    </location>
</feature>
<evidence type="ECO:0000313" key="4">
    <source>
        <dbReference type="EMBL" id="ACM37643.1"/>
    </source>
</evidence>
<dbReference type="GO" id="GO:0004789">
    <property type="term" value="F:thiamine-phosphate diphosphorylase activity"/>
    <property type="evidence" value="ECO:0007669"/>
    <property type="project" value="TreeGrafter"/>
</dbReference>
<dbReference type="NCBIfam" id="NF005080">
    <property type="entry name" value="PRK06512.1"/>
    <property type="match status" value="1"/>
</dbReference>
<dbReference type="PANTHER" id="PTHR20857">
    <property type="entry name" value="THIAMINE-PHOSPHATE PYROPHOSPHORYLASE"/>
    <property type="match status" value="1"/>
</dbReference>
<evidence type="ECO:0000313" key="5">
    <source>
        <dbReference type="Proteomes" id="UP000001596"/>
    </source>
</evidence>
<dbReference type="STRING" id="311402.Avi_3675"/>
<dbReference type="GO" id="GO:0009228">
    <property type="term" value="P:thiamine biosynthetic process"/>
    <property type="evidence" value="ECO:0007669"/>
    <property type="project" value="UniProtKB-KW"/>
</dbReference>
<dbReference type="CDD" id="cd00564">
    <property type="entry name" value="TMP_TenI"/>
    <property type="match status" value="1"/>
</dbReference>
<dbReference type="GO" id="GO:0005737">
    <property type="term" value="C:cytoplasm"/>
    <property type="evidence" value="ECO:0007669"/>
    <property type="project" value="TreeGrafter"/>
</dbReference>
<dbReference type="Pfam" id="PF02581">
    <property type="entry name" value="TMP-TENI"/>
    <property type="match status" value="1"/>
</dbReference>
<dbReference type="HOGENOM" id="CLU_018272_3_1_5"/>
<proteinExistence type="predicted"/>
<name>B9JS15_ALLAM</name>
<dbReference type="eggNOG" id="COG0352">
    <property type="taxonomic scope" value="Bacteria"/>
</dbReference>
<keyword evidence="5" id="KW-1185">Reference proteome</keyword>